<keyword evidence="2" id="KW-1185">Reference proteome</keyword>
<dbReference type="EMBL" id="JACCFS010000001">
    <property type="protein sequence ID" value="NYJ36910.1"/>
    <property type="molecule type" value="Genomic_DNA"/>
</dbReference>
<dbReference type="Proteomes" id="UP000572051">
    <property type="component" value="Unassembled WGS sequence"/>
</dbReference>
<organism evidence="1 2">
    <name type="scientific">Nocardiopsis aegyptia</name>
    <dbReference type="NCBI Taxonomy" id="220378"/>
    <lineage>
        <taxon>Bacteria</taxon>
        <taxon>Bacillati</taxon>
        <taxon>Actinomycetota</taxon>
        <taxon>Actinomycetes</taxon>
        <taxon>Streptosporangiales</taxon>
        <taxon>Nocardiopsidaceae</taxon>
        <taxon>Nocardiopsis</taxon>
    </lineage>
</organism>
<evidence type="ECO:0008006" key="3">
    <source>
        <dbReference type="Google" id="ProtNLM"/>
    </source>
</evidence>
<gene>
    <name evidence="1" type="ORF">HNR10_004791</name>
</gene>
<dbReference type="AlphaFoldDB" id="A0A7Z0ET99"/>
<evidence type="ECO:0000313" key="1">
    <source>
        <dbReference type="EMBL" id="NYJ36910.1"/>
    </source>
</evidence>
<evidence type="ECO:0000313" key="2">
    <source>
        <dbReference type="Proteomes" id="UP000572051"/>
    </source>
</evidence>
<proteinExistence type="predicted"/>
<reference evidence="1 2" key="1">
    <citation type="submission" date="2020-07" db="EMBL/GenBank/DDBJ databases">
        <title>Sequencing the genomes of 1000 actinobacteria strains.</title>
        <authorList>
            <person name="Klenk H.-P."/>
        </authorList>
    </citation>
    <scope>NUCLEOTIDE SEQUENCE [LARGE SCALE GENOMIC DNA]</scope>
    <source>
        <strain evidence="1 2">DSM 44442</strain>
    </source>
</reference>
<accession>A0A7Z0ET99</accession>
<protein>
    <recommendedName>
        <fullName evidence="3">DUF3558 domain-containing protein</fullName>
    </recommendedName>
</protein>
<comment type="caution">
    <text evidence="1">The sequence shown here is derived from an EMBL/GenBank/DDBJ whole genome shotgun (WGS) entry which is preliminary data.</text>
</comment>
<name>A0A7Z0ET99_9ACTN</name>
<sequence length="190" mass="19201">MLVRTAVAVGGAAVLSAAAIGGGLWLAGDDPDVPDSGDVHTAAPGCGVLSDQQVAELLPDAVLESAESGPLSGGENTACTWTSAGAAEDPETLRVDLSARFTDTSGETPVTGDEAAQAGFEAMVPVRGEDVALTGDLPASVWRGQAPGTAELAFHTDNLLVRVSYAGVDQGFDAARDRAVDAAERLREAL</sequence>